<accession>A0ACB7G564</accession>
<dbReference type="EMBL" id="CM004402">
    <property type="protein sequence ID" value="KAG8635434.1"/>
    <property type="molecule type" value="Genomic_DNA"/>
</dbReference>
<evidence type="ECO:0000313" key="2">
    <source>
        <dbReference type="Proteomes" id="UP000091857"/>
    </source>
</evidence>
<dbReference type="Proteomes" id="UP000091857">
    <property type="component" value="Chromosome 16"/>
</dbReference>
<name>A0ACB7G564_MANES</name>
<evidence type="ECO:0000313" key="1">
    <source>
        <dbReference type="EMBL" id="KAG8635434.1"/>
    </source>
</evidence>
<comment type="caution">
    <text evidence="1">The sequence shown here is derived from an EMBL/GenBank/DDBJ whole genome shotgun (WGS) entry which is preliminary data.</text>
</comment>
<organism evidence="1 2">
    <name type="scientific">Manihot esculenta</name>
    <name type="common">Cassava</name>
    <name type="synonym">Jatropha manihot</name>
    <dbReference type="NCBI Taxonomy" id="3983"/>
    <lineage>
        <taxon>Eukaryota</taxon>
        <taxon>Viridiplantae</taxon>
        <taxon>Streptophyta</taxon>
        <taxon>Embryophyta</taxon>
        <taxon>Tracheophyta</taxon>
        <taxon>Spermatophyta</taxon>
        <taxon>Magnoliopsida</taxon>
        <taxon>eudicotyledons</taxon>
        <taxon>Gunneridae</taxon>
        <taxon>Pentapetalae</taxon>
        <taxon>rosids</taxon>
        <taxon>fabids</taxon>
        <taxon>Malpighiales</taxon>
        <taxon>Euphorbiaceae</taxon>
        <taxon>Crotonoideae</taxon>
        <taxon>Manihoteae</taxon>
        <taxon>Manihot</taxon>
    </lineage>
</organism>
<gene>
    <name evidence="1" type="ORF">MANES_16G035850v8</name>
</gene>
<keyword evidence="2" id="KW-1185">Reference proteome</keyword>
<reference evidence="2" key="1">
    <citation type="journal article" date="2016" name="Nat. Biotechnol.">
        <title>Sequencing wild and cultivated cassava and related species reveals extensive interspecific hybridization and genetic diversity.</title>
        <authorList>
            <person name="Bredeson J.V."/>
            <person name="Lyons J.B."/>
            <person name="Prochnik S.E."/>
            <person name="Wu G.A."/>
            <person name="Ha C.M."/>
            <person name="Edsinger-Gonzales E."/>
            <person name="Grimwood J."/>
            <person name="Schmutz J."/>
            <person name="Rabbi I.Y."/>
            <person name="Egesi C."/>
            <person name="Nauluvula P."/>
            <person name="Lebot V."/>
            <person name="Ndunguru J."/>
            <person name="Mkamilo G."/>
            <person name="Bart R.S."/>
            <person name="Setter T.L."/>
            <person name="Gleadow R.M."/>
            <person name="Kulakow P."/>
            <person name="Ferguson M.E."/>
            <person name="Rounsley S."/>
            <person name="Rokhsar D.S."/>
        </authorList>
    </citation>
    <scope>NUCLEOTIDE SEQUENCE [LARGE SCALE GENOMIC DNA]</scope>
    <source>
        <strain evidence="2">cv. AM560-2</strain>
    </source>
</reference>
<proteinExistence type="predicted"/>
<sequence length="71" mass="8295">MELYGTIKDNGWFSLSLSLGWFCHTQLYILYIGIASSIICEVMKIKFRSSHSLCFLIRSYIKCQECPCLQY</sequence>
<protein>
    <submittedName>
        <fullName evidence="1">Uncharacterized protein</fullName>
    </submittedName>
</protein>